<evidence type="ECO:0000256" key="1">
    <source>
        <dbReference type="ARBA" id="ARBA00005567"/>
    </source>
</evidence>
<evidence type="ECO:0000259" key="4">
    <source>
        <dbReference type="PROSITE" id="PS51228"/>
    </source>
</evidence>
<feature type="region of interest" description="Disordered" evidence="3">
    <location>
        <begin position="67"/>
        <end position="92"/>
    </location>
</feature>
<dbReference type="AlphaFoldDB" id="A0A0V1HH98"/>
<evidence type="ECO:0000313" key="6">
    <source>
        <dbReference type="Proteomes" id="UP000055024"/>
    </source>
</evidence>
<accession>A0A0V1HH98</accession>
<dbReference type="GO" id="GO:0006631">
    <property type="term" value="P:fatty acid metabolic process"/>
    <property type="evidence" value="ECO:0007669"/>
    <property type="project" value="TreeGrafter"/>
</dbReference>
<organism evidence="5 6">
    <name type="scientific">Trichinella zimbabwensis</name>
    <dbReference type="NCBI Taxonomy" id="268475"/>
    <lineage>
        <taxon>Eukaryota</taxon>
        <taxon>Metazoa</taxon>
        <taxon>Ecdysozoa</taxon>
        <taxon>Nematoda</taxon>
        <taxon>Enoplea</taxon>
        <taxon>Dorylaimia</taxon>
        <taxon>Trichinellida</taxon>
        <taxon>Trichinellidae</taxon>
        <taxon>Trichinella</taxon>
    </lineage>
</organism>
<dbReference type="SUPFAM" id="SSF47027">
    <property type="entry name" value="Acyl-CoA binding protein"/>
    <property type="match status" value="1"/>
</dbReference>
<gene>
    <name evidence="5" type="primary">acbp-1</name>
    <name evidence="5" type="ORF">T11_4199</name>
</gene>
<feature type="domain" description="ACB" evidence="4">
    <location>
        <begin position="1"/>
        <end position="62"/>
    </location>
</feature>
<dbReference type="PANTHER" id="PTHR23310">
    <property type="entry name" value="ACYL-COA-BINDING PROTEIN, ACBP"/>
    <property type="match status" value="1"/>
</dbReference>
<dbReference type="PANTHER" id="PTHR23310:SF62">
    <property type="entry name" value="ACYL-COA BINDING PROTEIN 1, ISOFORM A"/>
    <property type="match status" value="1"/>
</dbReference>
<dbReference type="InterPro" id="IPR035984">
    <property type="entry name" value="Acyl-CoA-binding_sf"/>
</dbReference>
<dbReference type="InterPro" id="IPR000582">
    <property type="entry name" value="Acyl-CoA-binding_protein"/>
</dbReference>
<sequence length="113" mass="12900">LKIQAFFNQATVSPCKTDKPSSFDVVNLAKWKAWSSLLILNSDEAKRKYTEFVEHLMAEPLSNDANLRNNNVAYENSTSQEETTPEKEEYSSSRKVLANIRRKLFRSGVINSL</sequence>
<dbReference type="STRING" id="268475.A0A0V1HH98"/>
<comment type="similarity">
    <text evidence="1">Belongs to the ACBP family.</text>
</comment>
<feature type="compositionally biased region" description="Polar residues" evidence="3">
    <location>
        <begin position="67"/>
        <end position="82"/>
    </location>
</feature>
<dbReference type="Gene3D" id="1.20.80.10">
    <property type="match status" value="1"/>
</dbReference>
<dbReference type="EMBL" id="JYDP01000067">
    <property type="protein sequence ID" value="KRZ09814.1"/>
    <property type="molecule type" value="Genomic_DNA"/>
</dbReference>
<keyword evidence="6" id="KW-1185">Reference proteome</keyword>
<dbReference type="Proteomes" id="UP000055024">
    <property type="component" value="Unassembled WGS sequence"/>
</dbReference>
<dbReference type="OrthoDB" id="346910at2759"/>
<name>A0A0V1HH98_9BILA</name>
<evidence type="ECO:0000313" key="5">
    <source>
        <dbReference type="EMBL" id="KRZ09814.1"/>
    </source>
</evidence>
<keyword evidence="2" id="KW-0446">Lipid-binding</keyword>
<reference evidence="5 6" key="1">
    <citation type="submission" date="2015-01" db="EMBL/GenBank/DDBJ databases">
        <title>Evolution of Trichinella species and genotypes.</title>
        <authorList>
            <person name="Korhonen P.K."/>
            <person name="Edoardo P."/>
            <person name="Giuseppe L.R."/>
            <person name="Gasser R.B."/>
        </authorList>
    </citation>
    <scope>NUCLEOTIDE SEQUENCE [LARGE SCALE GENOMIC DNA]</scope>
    <source>
        <strain evidence="5">ISS1029</strain>
    </source>
</reference>
<evidence type="ECO:0000256" key="2">
    <source>
        <dbReference type="ARBA" id="ARBA00023121"/>
    </source>
</evidence>
<evidence type="ECO:0000256" key="3">
    <source>
        <dbReference type="SAM" id="MobiDB-lite"/>
    </source>
</evidence>
<dbReference type="PROSITE" id="PS51228">
    <property type="entry name" value="ACB_2"/>
    <property type="match status" value="1"/>
</dbReference>
<proteinExistence type="inferred from homology"/>
<feature type="non-terminal residue" evidence="5">
    <location>
        <position position="1"/>
    </location>
</feature>
<dbReference type="GO" id="GO:0000062">
    <property type="term" value="F:fatty-acyl-CoA binding"/>
    <property type="evidence" value="ECO:0007669"/>
    <property type="project" value="InterPro"/>
</dbReference>
<protein>
    <submittedName>
        <fullName evidence="5">Acyl-CoA-binding-like protein 1</fullName>
    </submittedName>
</protein>
<comment type="caution">
    <text evidence="5">The sequence shown here is derived from an EMBL/GenBank/DDBJ whole genome shotgun (WGS) entry which is preliminary data.</text>
</comment>
<dbReference type="InterPro" id="IPR014352">
    <property type="entry name" value="FERM/acyl-CoA-bd_prot_sf"/>
</dbReference>
<dbReference type="Pfam" id="PF00887">
    <property type="entry name" value="ACBP"/>
    <property type="match status" value="1"/>
</dbReference>